<dbReference type="AlphaFoldDB" id="J9TN51"/>
<evidence type="ECO:0000313" key="11">
    <source>
        <dbReference type="MGI" id="MGI:1338859"/>
    </source>
</evidence>
<dbReference type="InterPro" id="IPR059116">
    <property type="entry name" value="P2X_receptor"/>
</dbReference>
<evidence type="ECO:0000256" key="6">
    <source>
        <dbReference type="ARBA" id="ARBA00023065"/>
    </source>
</evidence>
<comment type="subcellular location">
    <subcellularLocation>
        <location evidence="1">Endomembrane system</location>
    </subcellularLocation>
</comment>
<accession>J9TN51</accession>
<sequence>MAGCCSVLRAFLFEYDTPRIVLIRSRKVGLMNRVVQLLILAYANANFFKGCIKLHPLGKEQHLVPQV</sequence>
<dbReference type="Pfam" id="PF00864">
    <property type="entry name" value="P2X_receptor"/>
    <property type="match status" value="1"/>
</dbReference>
<evidence type="ECO:0000313" key="10">
    <source>
        <dbReference type="EMBL" id="AFR69019.1"/>
    </source>
</evidence>
<dbReference type="AGR" id="MGI:1338859"/>
<keyword evidence="5" id="KW-1133">Transmembrane helix</keyword>
<dbReference type="GO" id="GO:0016020">
    <property type="term" value="C:membrane"/>
    <property type="evidence" value="ECO:0007669"/>
    <property type="project" value="InterPro"/>
</dbReference>
<keyword evidence="4" id="KW-0812">Transmembrane</keyword>
<keyword evidence="8" id="KW-1071">Ligand-gated ion channel</keyword>
<keyword evidence="9" id="KW-0407">Ion channel</keyword>
<dbReference type="GO" id="GO:0005216">
    <property type="term" value="F:monoatomic ion channel activity"/>
    <property type="evidence" value="ECO:0007669"/>
    <property type="project" value="InterPro"/>
</dbReference>
<dbReference type="GO" id="GO:0001614">
    <property type="term" value="F:purinergic nucleotide receptor activity"/>
    <property type="evidence" value="ECO:0007669"/>
    <property type="project" value="InterPro"/>
</dbReference>
<dbReference type="InterPro" id="IPR003047">
    <property type="entry name" value="P2X4_purnocptor"/>
</dbReference>
<dbReference type="Gene3D" id="1.10.287.940">
    <property type="entry name" value="atp-gated p2x4 ion channel"/>
    <property type="match status" value="1"/>
</dbReference>
<dbReference type="MGI" id="MGI:1338859">
    <property type="gene designation" value="P2rx4"/>
</dbReference>
<keyword evidence="7" id="KW-0472">Membrane</keyword>
<dbReference type="GO" id="GO:0005524">
    <property type="term" value="F:ATP binding"/>
    <property type="evidence" value="ECO:0007669"/>
    <property type="project" value="InterPro"/>
</dbReference>
<dbReference type="EMBL" id="JX674050">
    <property type="protein sequence ID" value="AFR69019.1"/>
    <property type="molecule type" value="mRNA"/>
</dbReference>
<organism evidence="10">
    <name type="scientific">Mus musculus</name>
    <name type="common">Mouse</name>
    <dbReference type="NCBI Taxonomy" id="10090"/>
    <lineage>
        <taxon>Eukaryota</taxon>
        <taxon>Metazoa</taxon>
        <taxon>Chordata</taxon>
        <taxon>Craniata</taxon>
        <taxon>Vertebrata</taxon>
        <taxon>Euteleostomi</taxon>
        <taxon>Mammalia</taxon>
        <taxon>Eutheria</taxon>
        <taxon>Euarchontoglires</taxon>
        <taxon>Glires</taxon>
        <taxon>Rodentia</taxon>
        <taxon>Myomorpha</taxon>
        <taxon>Muroidea</taxon>
        <taxon>Muridae</taxon>
        <taxon>Murinae</taxon>
        <taxon>Mus</taxon>
        <taxon>Mus</taxon>
    </lineage>
</organism>
<keyword evidence="10" id="KW-0675">Receptor</keyword>
<evidence type="ECO:0000256" key="3">
    <source>
        <dbReference type="ARBA" id="ARBA00022448"/>
    </source>
</evidence>
<name>J9TN51_MOUSE</name>
<evidence type="ECO:0000256" key="9">
    <source>
        <dbReference type="ARBA" id="ARBA00023303"/>
    </source>
</evidence>
<evidence type="ECO:0000256" key="7">
    <source>
        <dbReference type="ARBA" id="ARBA00023136"/>
    </source>
</evidence>
<keyword evidence="6" id="KW-0406">Ion transport</keyword>
<dbReference type="PRINTS" id="PR01311">
    <property type="entry name" value="P2X4RECEPTOR"/>
</dbReference>
<comment type="similarity">
    <text evidence="2">Belongs to the P2X receptor family.</text>
</comment>
<protein>
    <submittedName>
        <fullName evidence="10">Purinergic receptor P2x4 subunit variant e</fullName>
    </submittedName>
</protein>
<evidence type="ECO:0000256" key="8">
    <source>
        <dbReference type="ARBA" id="ARBA00023286"/>
    </source>
</evidence>
<evidence type="ECO:0000256" key="2">
    <source>
        <dbReference type="ARBA" id="ARBA00009848"/>
    </source>
</evidence>
<reference evidence="10" key="1">
    <citation type="submission" date="2012-08" db="EMBL/GenBank/DDBJ databases">
        <title>Experimental evidence of P2X4 receptor expression in murine myenteric neurons.</title>
        <authorList>
            <person name="Nieto-Pescador M.G."/>
            <person name="Guerrero-Alba R."/>
            <person name="Jimenez-Vargas N.N."/>
            <person name="Linan-Rico A."/>
            <person name="Espinosa-Luna R."/>
            <person name="Barajas-Lopez C."/>
        </authorList>
    </citation>
    <scope>NUCLEOTIDE SEQUENCE</scope>
    <source>
        <strain evidence="10">C57BL/6J</strain>
        <tissue evidence="10">Myenteric plexus</tissue>
    </source>
</reference>
<keyword evidence="3" id="KW-0813">Transport</keyword>
<evidence type="ECO:0000256" key="4">
    <source>
        <dbReference type="ARBA" id="ARBA00022692"/>
    </source>
</evidence>
<evidence type="ECO:0000256" key="1">
    <source>
        <dbReference type="ARBA" id="ARBA00004308"/>
    </source>
</evidence>
<evidence type="ECO:0000256" key="5">
    <source>
        <dbReference type="ARBA" id="ARBA00022989"/>
    </source>
</evidence>
<proteinExistence type="evidence at transcript level"/>
<gene>
    <name evidence="11" type="primary">P2rx4</name>
    <name evidence="10" type="synonym">P2X4</name>
</gene>
<dbReference type="PeptideAtlas" id="J9TN51"/>